<proteinExistence type="predicted"/>
<organism evidence="2 3">
    <name type="scientific">Sporomusa acidovorans (strain ATCC 49682 / DSM 3132 / Mol)</name>
    <dbReference type="NCBI Taxonomy" id="1123286"/>
    <lineage>
        <taxon>Bacteria</taxon>
        <taxon>Bacillati</taxon>
        <taxon>Bacillota</taxon>
        <taxon>Negativicutes</taxon>
        <taxon>Selenomonadales</taxon>
        <taxon>Sporomusaceae</taxon>
        <taxon>Sporomusa</taxon>
    </lineage>
</organism>
<feature type="region of interest" description="Disordered" evidence="1">
    <location>
        <begin position="219"/>
        <end position="246"/>
    </location>
</feature>
<accession>A0ABZ3IYV8</accession>
<feature type="compositionally biased region" description="Low complexity" evidence="1">
    <location>
        <begin position="220"/>
        <end position="236"/>
    </location>
</feature>
<protein>
    <submittedName>
        <fullName evidence="2">Uncharacterized protein</fullName>
    </submittedName>
</protein>
<dbReference type="EMBL" id="CP155571">
    <property type="protein sequence ID" value="XFO71267.1"/>
    <property type="molecule type" value="Genomic_DNA"/>
</dbReference>
<evidence type="ECO:0000256" key="1">
    <source>
        <dbReference type="SAM" id="MobiDB-lite"/>
    </source>
</evidence>
<evidence type="ECO:0000313" key="2">
    <source>
        <dbReference type="EMBL" id="XFO71267.1"/>
    </source>
</evidence>
<reference evidence="2" key="1">
    <citation type="submission" date="2024-05" db="EMBL/GenBank/DDBJ databases">
        <title>Isolation and characterization of Sporomusa carbonis sp. nov., a carboxydotrophic hydrogenogen in the genus of Sporomusa isolated from a charcoal burning pile.</title>
        <authorList>
            <person name="Boeer T."/>
            <person name="Rosenbaum F."/>
            <person name="Eysell L."/>
            <person name="Mueller V."/>
            <person name="Daniel R."/>
            <person name="Poehlein A."/>
        </authorList>
    </citation>
    <scope>NUCLEOTIDE SEQUENCE [LARGE SCALE GENOMIC DNA]</scope>
    <source>
        <strain evidence="2">DSM 3132</strain>
    </source>
</reference>
<evidence type="ECO:0000313" key="3">
    <source>
        <dbReference type="Proteomes" id="UP000216052"/>
    </source>
</evidence>
<gene>
    <name evidence="2" type="ORF">SPACI_012820</name>
</gene>
<name>A0ABZ3IYV8_SPOA4</name>
<dbReference type="Proteomes" id="UP000216052">
    <property type="component" value="Chromosome"/>
</dbReference>
<keyword evidence="3" id="KW-1185">Reference proteome</keyword>
<sequence length="246" mass="28285">MPSITKTIEPIQLDLVPFLAKAMARHAAARRELDAIYAEGCLIGEDDASDKKKIYNRYYRQCDPLTEIYCHKATELLLATDGDGENRRRAAVAMEQLVKKCWRSIYAYIKHSGPVVPFDPFWLRQVKKEAKAMPRELRIYRLFPFSSIHCPRCRRFRRPPDKPGRSKHPGCRPSGKRICWTAISPYFCIWPICWGKPSLTAPSCFNWLLRPMPENGSACSGPVPRRSSPPRSRPWPLRCGSRLTKP</sequence>